<evidence type="ECO:0000256" key="1">
    <source>
        <dbReference type="SAM" id="SignalP"/>
    </source>
</evidence>
<protein>
    <submittedName>
        <fullName evidence="2">Uncharacterized protein</fullName>
    </submittedName>
</protein>
<evidence type="ECO:0000313" key="3">
    <source>
        <dbReference type="Proteomes" id="UP001165160"/>
    </source>
</evidence>
<sequence>MSLRFLILSPLSTPLLSCTVSVQGYKDKDVAEISDDTPEDVDSLNSRYVGIVVTALKDHDNKPSENNGNKCTVDIDLNSRSSFVIMYASYSTQPSACTFCLVCPKSKYSSKSRDIYSRAIDSISSSLLSDKALSGILSSEVSSENSSYIENVNSSTVNTLSIERDVEEEDLETVDWLVMFEETVVRKGLENLLQKYGEHT</sequence>
<keyword evidence="3" id="KW-1185">Reference proteome</keyword>
<dbReference type="Proteomes" id="UP001165160">
    <property type="component" value="Unassembled WGS sequence"/>
</dbReference>
<name>A0A9W7BP27_9STRA</name>
<organism evidence="2 3">
    <name type="scientific">Triparma verrucosa</name>
    <dbReference type="NCBI Taxonomy" id="1606542"/>
    <lineage>
        <taxon>Eukaryota</taxon>
        <taxon>Sar</taxon>
        <taxon>Stramenopiles</taxon>
        <taxon>Ochrophyta</taxon>
        <taxon>Bolidophyceae</taxon>
        <taxon>Parmales</taxon>
        <taxon>Triparmaceae</taxon>
        <taxon>Triparma</taxon>
    </lineage>
</organism>
<comment type="caution">
    <text evidence="2">The sequence shown here is derived from an EMBL/GenBank/DDBJ whole genome shotgun (WGS) entry which is preliminary data.</text>
</comment>
<evidence type="ECO:0000313" key="2">
    <source>
        <dbReference type="EMBL" id="GMH90774.1"/>
    </source>
</evidence>
<dbReference type="EMBL" id="BRXX01000108">
    <property type="protein sequence ID" value="GMH90774.1"/>
    <property type="molecule type" value="Genomic_DNA"/>
</dbReference>
<gene>
    <name evidence="2" type="ORF">TrVE_jg6009</name>
</gene>
<accession>A0A9W7BP27</accession>
<dbReference type="AlphaFoldDB" id="A0A9W7BP27"/>
<reference evidence="3" key="1">
    <citation type="journal article" date="2023" name="Commun. Biol.">
        <title>Genome analysis of Parmales, the sister group of diatoms, reveals the evolutionary specialization of diatoms from phago-mixotrophs to photoautotrophs.</title>
        <authorList>
            <person name="Ban H."/>
            <person name="Sato S."/>
            <person name="Yoshikawa S."/>
            <person name="Yamada K."/>
            <person name="Nakamura Y."/>
            <person name="Ichinomiya M."/>
            <person name="Sato N."/>
            <person name="Blanc-Mathieu R."/>
            <person name="Endo H."/>
            <person name="Kuwata A."/>
            <person name="Ogata H."/>
        </authorList>
    </citation>
    <scope>NUCLEOTIDE SEQUENCE [LARGE SCALE GENOMIC DNA]</scope>
    <source>
        <strain evidence="3">NIES 3699</strain>
    </source>
</reference>
<proteinExistence type="predicted"/>
<feature type="chain" id="PRO_5040981234" evidence="1">
    <location>
        <begin position="18"/>
        <end position="200"/>
    </location>
</feature>
<feature type="signal peptide" evidence="1">
    <location>
        <begin position="1"/>
        <end position="17"/>
    </location>
</feature>
<keyword evidence="1" id="KW-0732">Signal</keyword>